<evidence type="ECO:0000256" key="2">
    <source>
        <dbReference type="SAM" id="SignalP"/>
    </source>
</evidence>
<keyword evidence="2" id="KW-0732">Signal</keyword>
<evidence type="ECO:0000313" key="3">
    <source>
        <dbReference type="EMBL" id="TCP22134.1"/>
    </source>
</evidence>
<comment type="caution">
    <text evidence="3">The sequence shown here is derived from an EMBL/GenBank/DDBJ whole genome shotgun (WGS) entry which is preliminary data.</text>
</comment>
<evidence type="ECO:0000256" key="1">
    <source>
        <dbReference type="SAM" id="MobiDB-lite"/>
    </source>
</evidence>
<organism evidence="3 4">
    <name type="scientific">Scopulibacillus darangshiensis</name>
    <dbReference type="NCBI Taxonomy" id="442528"/>
    <lineage>
        <taxon>Bacteria</taxon>
        <taxon>Bacillati</taxon>
        <taxon>Bacillota</taxon>
        <taxon>Bacilli</taxon>
        <taxon>Bacillales</taxon>
        <taxon>Sporolactobacillaceae</taxon>
        <taxon>Scopulibacillus</taxon>
    </lineage>
</organism>
<proteinExistence type="predicted"/>
<feature type="region of interest" description="Disordered" evidence="1">
    <location>
        <begin position="24"/>
        <end position="83"/>
    </location>
</feature>
<accession>A0A4R2NLQ1</accession>
<feature type="signal peptide" evidence="2">
    <location>
        <begin position="1"/>
        <end position="23"/>
    </location>
</feature>
<sequence>MKKVNSFIPFALVMLLLAGCGQAADVSGGDSGKDNQAESKHKQEKDKEVSAQKQENKPKKNQQKKPQPYAPIQPSQDTKSLKEDVTTLRAGKKDLTNGPLKKHRIVSYYGTPLSDQMGVLGEGTPDEAMKKLKRQTKAYSEADPSHQAVPAIELIASTAQRDPGPNGLYVSRLSKDVIEQYAKLAKENKALLILDVQLGQDTVMNEVKALEPFLKLPYVHLAIDTEFHVKQGQVPGEDLGHVDGAKIQKAIDYLNRLVEKRDIPDKMVMVHEFQEGIITSKSLIKPTNHVEVVMNADGFGKASAKKMKYRNLVKEGTNQYGGLKLFYSKDKPLLSPKEVIKLEPSPAVVNYQ</sequence>
<dbReference type="PROSITE" id="PS51257">
    <property type="entry name" value="PROKAR_LIPOPROTEIN"/>
    <property type="match status" value="1"/>
</dbReference>
<protein>
    <recommendedName>
        <fullName evidence="5">Lipoprotein</fullName>
    </recommendedName>
</protein>
<feature type="compositionally biased region" description="Basic and acidic residues" evidence="1">
    <location>
        <begin position="31"/>
        <end position="58"/>
    </location>
</feature>
<keyword evidence="4" id="KW-1185">Reference proteome</keyword>
<evidence type="ECO:0008006" key="5">
    <source>
        <dbReference type="Google" id="ProtNLM"/>
    </source>
</evidence>
<dbReference type="AlphaFoldDB" id="A0A4R2NLQ1"/>
<feature type="chain" id="PRO_5020370309" description="Lipoprotein" evidence="2">
    <location>
        <begin position="24"/>
        <end position="352"/>
    </location>
</feature>
<dbReference type="EMBL" id="SLXK01000037">
    <property type="protein sequence ID" value="TCP22134.1"/>
    <property type="molecule type" value="Genomic_DNA"/>
</dbReference>
<gene>
    <name evidence="3" type="ORF">EV207_13722</name>
</gene>
<evidence type="ECO:0000313" key="4">
    <source>
        <dbReference type="Proteomes" id="UP000295416"/>
    </source>
</evidence>
<name>A0A4R2NLQ1_9BACL</name>
<dbReference type="RefSeq" id="WP_243647143.1">
    <property type="nucleotide sequence ID" value="NZ_SLXK01000037.1"/>
</dbReference>
<reference evidence="3 4" key="1">
    <citation type="submission" date="2019-03" db="EMBL/GenBank/DDBJ databases">
        <title>Genomic Encyclopedia of Type Strains, Phase IV (KMG-IV): sequencing the most valuable type-strain genomes for metagenomic binning, comparative biology and taxonomic classification.</title>
        <authorList>
            <person name="Goeker M."/>
        </authorList>
    </citation>
    <scope>NUCLEOTIDE SEQUENCE [LARGE SCALE GENOMIC DNA]</scope>
    <source>
        <strain evidence="3 4">DSM 19377</strain>
    </source>
</reference>
<dbReference type="Proteomes" id="UP000295416">
    <property type="component" value="Unassembled WGS sequence"/>
</dbReference>